<protein>
    <submittedName>
        <fullName evidence="1">Uncharacterized protein</fullName>
    </submittedName>
</protein>
<comment type="caution">
    <text evidence="1">The sequence shown here is derived from an EMBL/GenBank/DDBJ whole genome shotgun (WGS) entry which is preliminary data.</text>
</comment>
<evidence type="ECO:0000313" key="1">
    <source>
        <dbReference type="EMBL" id="KAJ2893562.1"/>
    </source>
</evidence>
<organism evidence="1 2">
    <name type="scientific">Coemansia aciculifera</name>
    <dbReference type="NCBI Taxonomy" id="417176"/>
    <lineage>
        <taxon>Eukaryota</taxon>
        <taxon>Fungi</taxon>
        <taxon>Fungi incertae sedis</taxon>
        <taxon>Zoopagomycota</taxon>
        <taxon>Kickxellomycotina</taxon>
        <taxon>Kickxellomycetes</taxon>
        <taxon>Kickxellales</taxon>
        <taxon>Kickxellaceae</taxon>
        <taxon>Coemansia</taxon>
    </lineage>
</organism>
<reference evidence="1" key="1">
    <citation type="submission" date="2022-07" db="EMBL/GenBank/DDBJ databases">
        <title>Phylogenomic reconstructions and comparative analyses of Kickxellomycotina fungi.</title>
        <authorList>
            <person name="Reynolds N.K."/>
            <person name="Stajich J.E."/>
            <person name="Barry K."/>
            <person name="Grigoriev I.V."/>
            <person name="Crous P."/>
            <person name="Smith M.E."/>
        </authorList>
    </citation>
    <scope>NUCLEOTIDE SEQUENCE</scope>
    <source>
        <strain evidence="1">CBS 190363</strain>
    </source>
</reference>
<dbReference type="Proteomes" id="UP001139981">
    <property type="component" value="Unassembled WGS sequence"/>
</dbReference>
<feature type="non-terminal residue" evidence="1">
    <location>
        <position position="1"/>
    </location>
</feature>
<sequence length="1013" mass="116264">QQVQLETLASDMDHLRRHLYTIDELTPSVETLQQPTRSKLMLATTKEYIEVASSTLNSLQRNEITEAQGRAITVNKMQELQRIMDARRQRERYASGKSIKKTVRENVGHMRSKARDTMSYSIDEFSGTMLVEQATLAVVIPSEDSLVQLVMEQKARCDEHAGPLPRPIYGNSITMFLKGNRFFHTYTKARCTIDADGNMRPNWYEDLVNEIKDKLKAVLDSDKYELEELEISVLKTHLHYYIQQIEDVSNWYKHAVPAYVAHVDFELFTANGSDKDCIQQVVEYFGEVFEESLTMEDMLAPRKVIYGHPANGNMQQVKLYSDLVWDFHEDMATTDCESIARIIRWNGHVGVITKLRPRPIKHAKGLRRRALKSKKVDYIDIFVDIEAFASSSPGKYMVSTPYLICWTEGEGVFHRSGPGCVEQFVITLLETYSDCEVCLYAWYGSGYDYQHIYKHLKKRCTDDNTFVRNNAIIYSKMTFKESNLVLHLKDPFLFILCSLDKAAKAFECLTKGSFPHEVIKDWTDLDTVIANWYIIRSETVEYLDQESNGKRLLITAKNHDEIVERGNLKSVMEKALEYCTIDVLAMSQIWAKFTDLVLSELGVQIDPGTFTLSQMSMKIMTAMLPPRAILTIPDLNEYDILKHGLYGGRVVAKNGVYEEDIYYADVVSLYPSAMRLLEHPAGEMKMVDLISWSHNGIYEVLLTSSKRPDNYMDFVPFRDENGQLTYHWRSYWKGTYHTYDLMIAKEQGYNIKCVSGMEWSTSRLFNGFIDKLFKMKADNTGPIRNIAKIALNGGGYGKFVQKPINSNVHIVEKGVVHSHFDRLESNSTGMIVKGGVMIERPDFYPLDDEWDKMVIEDPEAVPQYPVQVGISILSGSRYRLYNLIKQFPGIQVVYSDTDSIFVKASSVDKSEWISRMGNELGQLDDTLDGIAHGIINRMYVAGPKMYAYEYHDKTGLPKNVCHMKGVRTKDLKIEHFKHLLHSEEHRLVYNMIVMSKNLVGVKMAEIDKVIKQT</sequence>
<proteinExistence type="predicted"/>
<keyword evidence="2" id="KW-1185">Reference proteome</keyword>
<gene>
    <name evidence="1" type="ORF">IWW38_002828</name>
</gene>
<accession>A0ACC1M454</accession>
<name>A0ACC1M454_9FUNG</name>
<dbReference type="EMBL" id="JANBVB010000525">
    <property type="protein sequence ID" value="KAJ2893562.1"/>
    <property type="molecule type" value="Genomic_DNA"/>
</dbReference>
<evidence type="ECO:0000313" key="2">
    <source>
        <dbReference type="Proteomes" id="UP001139981"/>
    </source>
</evidence>